<dbReference type="Pfam" id="PF00652">
    <property type="entry name" value="Ricin_B_lectin"/>
    <property type="match status" value="1"/>
</dbReference>
<protein>
    <submittedName>
        <fullName evidence="3">RICIN domain-containing protein</fullName>
    </submittedName>
</protein>
<dbReference type="EMBL" id="JBHSBI010000002">
    <property type="protein sequence ID" value="MFC4006382.1"/>
    <property type="molecule type" value="Genomic_DNA"/>
</dbReference>
<dbReference type="CDD" id="cd00161">
    <property type="entry name" value="beta-trefoil_Ricin-like"/>
    <property type="match status" value="2"/>
</dbReference>
<dbReference type="Proteomes" id="UP001595851">
    <property type="component" value="Unassembled WGS sequence"/>
</dbReference>
<accession>A0ABV8G156</accession>
<proteinExistence type="predicted"/>
<keyword evidence="4" id="KW-1185">Reference proteome</keyword>
<sequence length="485" mass="52945">MRTHSRELLLVLGGAVVLSPIFGVLAGVYVNFATDSEPELNPVYILPAILFACGGALLSSLGAGLPWSRPKADLPAFKGRLKERRKEAGTPKFATLQPRAARRGFAFEQADLRKVTGKGVGWLKEPQTAEPVILAFLLVHDVPDAEAEQWLESYRGLAGPPPTRRRRVRLVLGVALPVVLAAAACLLYVDTRIPGWLARADQTILSAYAHGKPLVVNTSSSAPPHARLGESITHEVPGQAQRWDFEPARRDGVFLFRIRNRASRLCLTPEASDVTEGSFVTEAACDAGDQLWRLPGDHALAIASPRGEMCAEPSRGVTTEGTPLILRACADRPAQRWLITTRLPNLGSSLASAQNGHCVDAAGPAGLLLWECHGGLNQAFGYQPRARGEYVITSMGRCLAATGPVGGRRPVREPCTGSGGQLWRFDPRDHFNDWQYWEVRNVATDLCLHLESDLRSLYLRPCTRANVQQWRTPDWLRPPDAPALP</sequence>
<evidence type="ECO:0000313" key="3">
    <source>
        <dbReference type="EMBL" id="MFC4006382.1"/>
    </source>
</evidence>
<keyword evidence="1" id="KW-0472">Membrane</keyword>
<dbReference type="RefSeq" id="WP_379526542.1">
    <property type="nucleotide sequence ID" value="NZ_JBHSBI010000002.1"/>
</dbReference>
<keyword evidence="1" id="KW-1133">Transmembrane helix</keyword>
<dbReference type="PROSITE" id="PS50231">
    <property type="entry name" value="RICIN_B_LECTIN"/>
    <property type="match status" value="2"/>
</dbReference>
<feature type="domain" description="Ricin B lectin" evidence="2">
    <location>
        <begin position="387"/>
        <end position="473"/>
    </location>
</feature>
<keyword evidence="1" id="KW-0812">Transmembrane</keyword>
<gene>
    <name evidence="3" type="ORF">ACFOY2_04065</name>
</gene>
<dbReference type="InterPro" id="IPR035992">
    <property type="entry name" value="Ricin_B-like_lectins"/>
</dbReference>
<reference evidence="4" key="1">
    <citation type="journal article" date="2019" name="Int. J. Syst. Evol. Microbiol.">
        <title>The Global Catalogue of Microorganisms (GCM) 10K type strain sequencing project: providing services to taxonomists for standard genome sequencing and annotation.</title>
        <authorList>
            <consortium name="The Broad Institute Genomics Platform"/>
            <consortium name="The Broad Institute Genome Sequencing Center for Infectious Disease"/>
            <person name="Wu L."/>
            <person name="Ma J."/>
        </authorList>
    </citation>
    <scope>NUCLEOTIDE SEQUENCE [LARGE SCALE GENOMIC DNA]</scope>
    <source>
        <strain evidence="4">TBRC 1276</strain>
    </source>
</reference>
<dbReference type="InterPro" id="IPR000772">
    <property type="entry name" value="Ricin_B_lectin"/>
</dbReference>
<feature type="transmembrane region" description="Helical" evidence="1">
    <location>
        <begin position="42"/>
        <end position="65"/>
    </location>
</feature>
<evidence type="ECO:0000259" key="2">
    <source>
        <dbReference type="SMART" id="SM00458"/>
    </source>
</evidence>
<feature type="transmembrane region" description="Helical" evidence="1">
    <location>
        <begin position="170"/>
        <end position="189"/>
    </location>
</feature>
<comment type="caution">
    <text evidence="3">The sequence shown here is derived from an EMBL/GenBank/DDBJ whole genome shotgun (WGS) entry which is preliminary data.</text>
</comment>
<dbReference type="SUPFAM" id="SSF50370">
    <property type="entry name" value="Ricin B-like lectins"/>
    <property type="match status" value="2"/>
</dbReference>
<dbReference type="SMART" id="SM00458">
    <property type="entry name" value="RICIN"/>
    <property type="match status" value="2"/>
</dbReference>
<evidence type="ECO:0000313" key="4">
    <source>
        <dbReference type="Proteomes" id="UP001595851"/>
    </source>
</evidence>
<name>A0ABV8G156_9ACTN</name>
<evidence type="ECO:0000256" key="1">
    <source>
        <dbReference type="SAM" id="Phobius"/>
    </source>
</evidence>
<dbReference type="Gene3D" id="2.80.10.50">
    <property type="match status" value="2"/>
</dbReference>
<feature type="domain" description="Ricin B lectin" evidence="2">
    <location>
        <begin position="253"/>
        <end position="383"/>
    </location>
</feature>
<organism evidence="3 4">
    <name type="scientific">Nonomuraea purpurea</name>
    <dbReference type="NCBI Taxonomy" id="1849276"/>
    <lineage>
        <taxon>Bacteria</taxon>
        <taxon>Bacillati</taxon>
        <taxon>Actinomycetota</taxon>
        <taxon>Actinomycetes</taxon>
        <taxon>Streptosporangiales</taxon>
        <taxon>Streptosporangiaceae</taxon>
        <taxon>Nonomuraea</taxon>
    </lineage>
</organism>